<name>A0A0R2A6A4_9LACO</name>
<comment type="caution">
    <text evidence="2">The sequence shown here is derived from an EMBL/GenBank/DDBJ whole genome shotgun (WGS) entry which is preliminary data.</text>
</comment>
<dbReference type="EMBL" id="AYYY01000005">
    <property type="protein sequence ID" value="KRM62589.1"/>
    <property type="molecule type" value="Genomic_DNA"/>
</dbReference>
<dbReference type="AlphaFoldDB" id="A0A0R2A6A4"/>
<dbReference type="OrthoDB" id="2301957at2"/>
<dbReference type="STRING" id="1423813.FC26_GL002166"/>
<evidence type="ECO:0000313" key="3">
    <source>
        <dbReference type="Proteomes" id="UP000051733"/>
    </source>
</evidence>
<dbReference type="Gene3D" id="3.40.50.450">
    <property type="match status" value="1"/>
</dbReference>
<dbReference type="InterPro" id="IPR010697">
    <property type="entry name" value="YspA"/>
</dbReference>
<evidence type="ECO:0000256" key="1">
    <source>
        <dbReference type="HAMAP-Rule" id="MF_01575"/>
    </source>
</evidence>
<reference evidence="2 3" key="1">
    <citation type="journal article" date="2015" name="Genome Announc.">
        <title>Expanding the biotechnology potential of lactobacilli through comparative genomics of 213 strains and associated genera.</title>
        <authorList>
            <person name="Sun Z."/>
            <person name="Harris H.M."/>
            <person name="McCann A."/>
            <person name="Guo C."/>
            <person name="Argimon S."/>
            <person name="Zhang W."/>
            <person name="Yang X."/>
            <person name="Jeffery I.B."/>
            <person name="Cooney J.C."/>
            <person name="Kagawa T.F."/>
            <person name="Liu W."/>
            <person name="Song Y."/>
            <person name="Salvetti E."/>
            <person name="Wrobel A."/>
            <person name="Rasinkangas P."/>
            <person name="Parkhill J."/>
            <person name="Rea M.C."/>
            <person name="O'Sullivan O."/>
            <person name="Ritari J."/>
            <person name="Douillard F.P."/>
            <person name="Paul Ross R."/>
            <person name="Yang R."/>
            <person name="Briner A.E."/>
            <person name="Felis G.E."/>
            <person name="de Vos W.M."/>
            <person name="Barrangou R."/>
            <person name="Klaenhammer T.R."/>
            <person name="Caufield P.W."/>
            <person name="Cui Y."/>
            <person name="Zhang H."/>
            <person name="O'Toole P.W."/>
        </authorList>
    </citation>
    <scope>NUCLEOTIDE SEQUENCE [LARGE SCALE GENOMIC DNA]</scope>
    <source>
        <strain evidence="2 3">DSM 20634</strain>
    </source>
</reference>
<evidence type="ECO:0000313" key="2">
    <source>
        <dbReference type="EMBL" id="KRM62589.1"/>
    </source>
</evidence>
<comment type="similarity">
    <text evidence="1">Belongs to the UPF0398 family.</text>
</comment>
<dbReference type="PIRSF" id="PIRSF021290">
    <property type="entry name" value="DUF1273"/>
    <property type="match status" value="1"/>
</dbReference>
<protein>
    <recommendedName>
        <fullName evidence="1">UPF0398 protein FC26_GL002166</fullName>
    </recommendedName>
</protein>
<dbReference type="HAMAP" id="MF_01575">
    <property type="entry name" value="UPF0398"/>
    <property type="match status" value="1"/>
</dbReference>
<dbReference type="PANTHER" id="PTHR38440:SF1">
    <property type="entry name" value="UPF0398 PROTEIN SPR0331"/>
    <property type="match status" value="1"/>
</dbReference>
<dbReference type="PATRIC" id="fig|1423813.3.peg.2205"/>
<accession>A0A0R2A6A4</accession>
<dbReference type="Pfam" id="PF06908">
    <property type="entry name" value="YpsA"/>
    <property type="match status" value="1"/>
</dbReference>
<gene>
    <name evidence="2" type="ORF">FC26_GL002166</name>
</gene>
<sequence>MSRLWITGYRSYELNVFQEKDPKVEVIKRAVKQALRNQIEQGVDWLITGPQLGIEQWSARWGIDLKSDYPEIKVAIMAPFAEFGSQWNDDNKAKLSQLQTDADFADQVSDTKYRSPAQLRNYQEFMLMHTDAALFVYDSEYPGKSEFELKAAQQFAETHPYPVNIIDFDQLQEAANEYEEEQEEIKMQRNHEDS</sequence>
<keyword evidence="3" id="KW-1185">Reference proteome</keyword>
<dbReference type="NCBIfam" id="NF010181">
    <property type="entry name" value="PRK13660.1"/>
    <property type="match status" value="1"/>
</dbReference>
<dbReference type="RefSeq" id="WP_057777273.1">
    <property type="nucleotide sequence ID" value="NZ_AYYY01000005.1"/>
</dbReference>
<proteinExistence type="inferred from homology"/>
<dbReference type="Proteomes" id="UP000051733">
    <property type="component" value="Unassembled WGS sequence"/>
</dbReference>
<dbReference type="SUPFAM" id="SSF102405">
    <property type="entry name" value="MCP/YpsA-like"/>
    <property type="match status" value="1"/>
</dbReference>
<organism evidence="2 3">
    <name type="scientific">Paucilactobacillus vaccinostercus DSM 20634</name>
    <dbReference type="NCBI Taxonomy" id="1423813"/>
    <lineage>
        <taxon>Bacteria</taxon>
        <taxon>Bacillati</taxon>
        <taxon>Bacillota</taxon>
        <taxon>Bacilli</taxon>
        <taxon>Lactobacillales</taxon>
        <taxon>Lactobacillaceae</taxon>
        <taxon>Paucilactobacillus</taxon>
    </lineage>
</organism>
<dbReference type="PANTHER" id="PTHR38440">
    <property type="entry name" value="UPF0398 PROTEIN YPSA"/>
    <property type="match status" value="1"/>
</dbReference>